<protein>
    <recommendedName>
        <fullName evidence="3">chitinase</fullName>
        <ecNumber evidence="3">3.2.1.14</ecNumber>
    </recommendedName>
</protein>
<evidence type="ECO:0000256" key="1">
    <source>
        <dbReference type="ARBA" id="ARBA00000822"/>
    </source>
</evidence>
<feature type="region of interest" description="Disordered" evidence="14">
    <location>
        <begin position="359"/>
        <end position="392"/>
    </location>
</feature>
<evidence type="ECO:0000313" key="16">
    <source>
        <dbReference type="EMBL" id="KAF2183446.1"/>
    </source>
</evidence>
<keyword evidence="8" id="KW-0472">Membrane</keyword>
<feature type="region of interest" description="Disordered" evidence="14">
    <location>
        <begin position="293"/>
        <end position="335"/>
    </location>
</feature>
<evidence type="ECO:0000256" key="14">
    <source>
        <dbReference type="SAM" id="MobiDB-lite"/>
    </source>
</evidence>
<keyword evidence="10" id="KW-0326">Glycosidase</keyword>
<keyword evidence="6" id="KW-0732">Signal</keyword>
<dbReference type="PANTHER" id="PTHR10963:SF27">
    <property type="entry name" value="GLYCOSIDASE-RELATED"/>
    <property type="match status" value="1"/>
</dbReference>
<reference evidence="16" key="1">
    <citation type="journal article" date="2020" name="Stud. Mycol.">
        <title>101 Dothideomycetes genomes: a test case for predicting lifestyles and emergence of pathogens.</title>
        <authorList>
            <person name="Haridas S."/>
            <person name="Albert R."/>
            <person name="Binder M."/>
            <person name="Bloem J."/>
            <person name="Labutti K."/>
            <person name="Salamov A."/>
            <person name="Andreopoulos B."/>
            <person name="Baker S."/>
            <person name="Barry K."/>
            <person name="Bills G."/>
            <person name="Bluhm B."/>
            <person name="Cannon C."/>
            <person name="Castanera R."/>
            <person name="Culley D."/>
            <person name="Daum C."/>
            <person name="Ezra D."/>
            <person name="Gonzalez J."/>
            <person name="Henrissat B."/>
            <person name="Kuo A."/>
            <person name="Liang C."/>
            <person name="Lipzen A."/>
            <person name="Lutzoni F."/>
            <person name="Magnuson J."/>
            <person name="Mondo S."/>
            <person name="Nolan M."/>
            <person name="Ohm R."/>
            <person name="Pangilinan J."/>
            <person name="Park H.-J."/>
            <person name="Ramirez L."/>
            <person name="Alfaro M."/>
            <person name="Sun H."/>
            <person name="Tritt A."/>
            <person name="Yoshinaga Y."/>
            <person name="Zwiers L.-H."/>
            <person name="Turgeon B."/>
            <person name="Goodwin S."/>
            <person name="Spatafora J."/>
            <person name="Crous P."/>
            <person name="Grigoriev I."/>
        </authorList>
    </citation>
    <scope>NUCLEOTIDE SEQUENCE</scope>
    <source>
        <strain evidence="16">CBS 207.26</strain>
    </source>
</reference>
<keyword evidence="11" id="KW-0961">Cell wall biogenesis/degradation</keyword>
<gene>
    <name evidence="16" type="ORF">K469DRAFT_510479</name>
</gene>
<evidence type="ECO:0000256" key="2">
    <source>
        <dbReference type="ARBA" id="ARBA00004370"/>
    </source>
</evidence>
<dbReference type="CDD" id="cd02183">
    <property type="entry name" value="GH16_fungal_CRH1_transglycosylase"/>
    <property type="match status" value="1"/>
</dbReference>
<dbReference type="SUPFAM" id="SSF49899">
    <property type="entry name" value="Concanavalin A-like lectins/glucanases"/>
    <property type="match status" value="1"/>
</dbReference>
<comment type="subcellular location">
    <subcellularLocation>
        <location evidence="2">Membrane</location>
    </subcellularLocation>
</comment>
<keyword evidence="17" id="KW-1185">Reference proteome</keyword>
<evidence type="ECO:0000256" key="7">
    <source>
        <dbReference type="ARBA" id="ARBA00022801"/>
    </source>
</evidence>
<evidence type="ECO:0000256" key="3">
    <source>
        <dbReference type="ARBA" id="ARBA00012729"/>
    </source>
</evidence>
<dbReference type="GO" id="GO:0009277">
    <property type="term" value="C:fungal-type cell wall"/>
    <property type="evidence" value="ECO:0007669"/>
    <property type="project" value="TreeGrafter"/>
</dbReference>
<evidence type="ECO:0000259" key="15">
    <source>
        <dbReference type="PROSITE" id="PS51762"/>
    </source>
</evidence>
<evidence type="ECO:0000256" key="5">
    <source>
        <dbReference type="ARBA" id="ARBA00022679"/>
    </source>
</evidence>
<dbReference type="GO" id="GO:0005975">
    <property type="term" value="P:carbohydrate metabolic process"/>
    <property type="evidence" value="ECO:0007669"/>
    <property type="project" value="InterPro"/>
</dbReference>
<dbReference type="EMBL" id="ML994642">
    <property type="protein sequence ID" value="KAF2183446.1"/>
    <property type="molecule type" value="Genomic_DNA"/>
</dbReference>
<sequence length="462" mass="47206">SALASLASAQTWTDCNPLKKTCPNNPAMGAKFETDFKAGQANVKGWKQTAGSLKYTPEGAEFTITKKGESPTIQSETYLHFGYVEVKCKASGGQGIISSIVLQSEDLDEVDWEFIGTTTTNVQMNYFGKGNTTTYDRMIEGPVNNPQGGMHTYALNWTSESLTWIIDEKPVRTLKYGDANGGKNYPQTPSNIRIGIWAGGDPDNEKGVIEWAGGQTDYSKAPFTMTIESVKVTNYNPGTEYKWKDQSGSFESIEVIGAENKDGNAKNSAAISAPASTGAAATGGQGLGSQVNVPTATGTAAGKTGGEFHEGKPSQTGAYGAHSGTVPAGPAESPCSCGVATVTVTGGVPPAPPATTLLSSAQPISSKPASSVVIPPPVSSAKPISSPSSVAVPPPVTVPASNPPYPKPSGGIMTDTKPAPSVPFPTGGVPVANGTTTGGIPQFTGAASSNKVGGIALGLAAG</sequence>
<keyword evidence="4" id="KW-0328">Glycosyltransferase</keyword>
<dbReference type="InterPro" id="IPR050546">
    <property type="entry name" value="Glycosyl_Hydrlase_16"/>
</dbReference>
<evidence type="ECO:0000313" key="17">
    <source>
        <dbReference type="Proteomes" id="UP000800200"/>
    </source>
</evidence>
<dbReference type="FunFam" id="2.60.120.200:FF:000152">
    <property type="entry name" value="Cell wall glucanase"/>
    <property type="match status" value="1"/>
</dbReference>
<evidence type="ECO:0000256" key="4">
    <source>
        <dbReference type="ARBA" id="ARBA00022676"/>
    </source>
</evidence>
<accession>A0A6A6E0L1</accession>
<proteinExistence type="inferred from homology"/>
<dbReference type="GO" id="GO:0031505">
    <property type="term" value="P:fungal-type cell wall organization"/>
    <property type="evidence" value="ECO:0007669"/>
    <property type="project" value="TreeGrafter"/>
</dbReference>
<evidence type="ECO:0000256" key="6">
    <source>
        <dbReference type="ARBA" id="ARBA00022729"/>
    </source>
</evidence>
<dbReference type="GO" id="GO:0008843">
    <property type="term" value="F:endochitinase activity"/>
    <property type="evidence" value="ECO:0007669"/>
    <property type="project" value="UniProtKB-EC"/>
</dbReference>
<dbReference type="PANTHER" id="PTHR10963">
    <property type="entry name" value="GLYCOSYL HYDROLASE-RELATED"/>
    <property type="match status" value="1"/>
</dbReference>
<dbReference type="AlphaFoldDB" id="A0A6A6E0L1"/>
<keyword evidence="5" id="KW-0808">Transferase</keyword>
<dbReference type="Proteomes" id="UP000800200">
    <property type="component" value="Unassembled WGS sequence"/>
</dbReference>
<name>A0A6A6E0L1_9PEZI</name>
<evidence type="ECO:0000256" key="13">
    <source>
        <dbReference type="ARBA" id="ARBA00093308"/>
    </source>
</evidence>
<feature type="non-terminal residue" evidence="16">
    <location>
        <position position="1"/>
    </location>
</feature>
<comment type="similarity">
    <text evidence="12">Belongs to the glycosyl hydrolase 16 family. CRH1 subfamily.</text>
</comment>
<feature type="domain" description="GH16" evidence="15">
    <location>
        <begin position="9"/>
        <end position="238"/>
    </location>
</feature>
<keyword evidence="9" id="KW-0325">Glycoprotein</keyword>
<dbReference type="EC" id="3.2.1.14" evidence="3"/>
<comment type="catalytic activity">
    <reaction evidence="1">
        <text>Random endo-hydrolysis of N-acetyl-beta-D-glucosaminide (1-&gt;4)-beta-linkages in chitin and chitodextrins.</text>
        <dbReference type="EC" id="3.2.1.14"/>
    </reaction>
</comment>
<evidence type="ECO:0000256" key="8">
    <source>
        <dbReference type="ARBA" id="ARBA00023136"/>
    </source>
</evidence>
<evidence type="ECO:0000256" key="10">
    <source>
        <dbReference type="ARBA" id="ARBA00023295"/>
    </source>
</evidence>
<organism evidence="16 17">
    <name type="scientific">Zopfia rhizophila CBS 207.26</name>
    <dbReference type="NCBI Taxonomy" id="1314779"/>
    <lineage>
        <taxon>Eukaryota</taxon>
        <taxon>Fungi</taxon>
        <taxon>Dikarya</taxon>
        <taxon>Ascomycota</taxon>
        <taxon>Pezizomycotina</taxon>
        <taxon>Dothideomycetes</taxon>
        <taxon>Dothideomycetes incertae sedis</taxon>
        <taxon>Zopfiaceae</taxon>
        <taxon>Zopfia</taxon>
    </lineage>
</organism>
<dbReference type="InterPro" id="IPR000757">
    <property type="entry name" value="Beta-glucanase-like"/>
</dbReference>
<evidence type="ECO:0000256" key="12">
    <source>
        <dbReference type="ARBA" id="ARBA00038074"/>
    </source>
</evidence>
<dbReference type="GO" id="GO:0016757">
    <property type="term" value="F:glycosyltransferase activity"/>
    <property type="evidence" value="ECO:0007669"/>
    <property type="project" value="UniProtKB-KW"/>
</dbReference>
<evidence type="ECO:0000256" key="9">
    <source>
        <dbReference type="ARBA" id="ARBA00023180"/>
    </source>
</evidence>
<dbReference type="InterPro" id="IPR013320">
    <property type="entry name" value="ConA-like_dom_sf"/>
</dbReference>
<feature type="non-terminal residue" evidence="16">
    <location>
        <position position="462"/>
    </location>
</feature>
<dbReference type="Gene3D" id="2.60.120.200">
    <property type="match status" value="1"/>
</dbReference>
<feature type="compositionally biased region" description="Low complexity" evidence="14">
    <location>
        <begin position="363"/>
        <end position="391"/>
    </location>
</feature>
<evidence type="ECO:0000256" key="11">
    <source>
        <dbReference type="ARBA" id="ARBA00023316"/>
    </source>
</evidence>
<dbReference type="GO" id="GO:0016020">
    <property type="term" value="C:membrane"/>
    <property type="evidence" value="ECO:0007669"/>
    <property type="project" value="UniProtKB-SubCell"/>
</dbReference>
<keyword evidence="7 16" id="KW-0378">Hydrolase</keyword>
<dbReference type="OrthoDB" id="4781at2759"/>
<dbReference type="Pfam" id="PF00722">
    <property type="entry name" value="Glyco_hydro_16"/>
    <property type="match status" value="1"/>
</dbReference>
<comment type="function">
    <text evidence="13">Dual chitinase/transglycosylase that plays a role in cell wall architecture. Chitinase and transglycosylase activities are coupled. Required for the polysaccharide cross-linking at the septa and the cell wall. More specifically, transfers chitin to 1,6-beta-glucan in the cell wall.</text>
</comment>
<dbReference type="PROSITE" id="PS51762">
    <property type="entry name" value="GH16_2"/>
    <property type="match status" value="1"/>
</dbReference>